<feature type="domain" description="Na+/H+ antiporter MnhB subunit-related protein" evidence="8">
    <location>
        <begin position="111"/>
        <end position="229"/>
    </location>
</feature>
<dbReference type="PANTHER" id="PTHR33932">
    <property type="entry name" value="NA(+)/H(+) ANTIPORTER SUBUNIT B"/>
    <property type="match status" value="1"/>
</dbReference>
<accession>A0A8J4ABB3</accession>
<evidence type="ECO:0000259" key="8">
    <source>
        <dbReference type="Pfam" id="PF04039"/>
    </source>
</evidence>
<feature type="transmembrane region" description="Helical" evidence="7">
    <location>
        <begin position="175"/>
        <end position="195"/>
    </location>
</feature>
<dbReference type="InterPro" id="IPR007182">
    <property type="entry name" value="MnhB"/>
</dbReference>
<evidence type="ECO:0000256" key="5">
    <source>
        <dbReference type="ARBA" id="ARBA00022989"/>
    </source>
</evidence>
<keyword evidence="10" id="KW-1185">Reference proteome</keyword>
<evidence type="ECO:0000256" key="7">
    <source>
        <dbReference type="SAM" id="Phobius"/>
    </source>
</evidence>
<evidence type="ECO:0000256" key="1">
    <source>
        <dbReference type="ARBA" id="ARBA00004651"/>
    </source>
</evidence>
<feature type="transmembrane region" description="Helical" evidence="7">
    <location>
        <begin position="136"/>
        <end position="154"/>
    </location>
</feature>
<dbReference type="Pfam" id="PF04039">
    <property type="entry name" value="MnhB"/>
    <property type="match status" value="1"/>
</dbReference>
<dbReference type="RefSeq" id="WP_207125488.1">
    <property type="nucleotide sequence ID" value="NZ_BOPO01000053.1"/>
</dbReference>
<comment type="similarity">
    <text evidence="2">Belongs to the CPA3 antiporters (TC 2.A.63) subunit B family.</text>
</comment>
<dbReference type="InterPro" id="IPR050622">
    <property type="entry name" value="CPA3_antiporter_subunitB"/>
</dbReference>
<dbReference type="GO" id="GO:0005886">
    <property type="term" value="C:plasma membrane"/>
    <property type="evidence" value="ECO:0007669"/>
    <property type="project" value="UniProtKB-SubCell"/>
</dbReference>
<name>A0A8J4ABB3_9ACTN</name>
<feature type="transmembrane region" description="Helical" evidence="7">
    <location>
        <begin position="215"/>
        <end position="236"/>
    </location>
</feature>
<feature type="transmembrane region" description="Helical" evidence="7">
    <location>
        <begin position="108"/>
        <end position="130"/>
    </location>
</feature>
<keyword evidence="4 7" id="KW-0812">Transmembrane</keyword>
<dbReference type="PANTHER" id="PTHR33932:SF4">
    <property type="entry name" value="NA(+)_H(+) ANTIPORTER SUBUNIT B"/>
    <property type="match status" value="1"/>
</dbReference>
<dbReference type="EMBL" id="BOPO01000053">
    <property type="protein sequence ID" value="GIL27748.1"/>
    <property type="molecule type" value="Genomic_DNA"/>
</dbReference>
<comment type="caution">
    <text evidence="9">The sequence shown here is derived from an EMBL/GenBank/DDBJ whole genome shotgun (WGS) entry which is preliminary data.</text>
</comment>
<evidence type="ECO:0000256" key="2">
    <source>
        <dbReference type="ARBA" id="ARBA00009425"/>
    </source>
</evidence>
<reference evidence="10" key="1">
    <citation type="journal article" date="2021" name="Int. J. Syst. Evol. Microbiol.">
        <title>Actinocatenispora comari sp. nov., an endophytic actinomycete isolated from aerial parts of Comarum salesowianum.</title>
        <authorList>
            <person name="Oyunbileg N."/>
            <person name="Iizaka Y."/>
            <person name="Hamada M."/>
            <person name="Davaapurev B.O."/>
            <person name="Fukumoto A."/>
            <person name="Tsetseg B."/>
            <person name="Kato F."/>
            <person name="Tamura T."/>
            <person name="Batkhuu J."/>
            <person name="Anzai Y."/>
        </authorList>
    </citation>
    <scope>NUCLEOTIDE SEQUENCE [LARGE SCALE GENOMIC DNA]</scope>
    <source>
        <strain evidence="10">NUM-2625</strain>
    </source>
</reference>
<keyword evidence="6 7" id="KW-0472">Membrane</keyword>
<protein>
    <recommendedName>
        <fullName evidence="8">Na+/H+ antiporter MnhB subunit-related protein domain-containing protein</fullName>
    </recommendedName>
</protein>
<organism evidence="9 10">
    <name type="scientific">Actinocatenispora comari</name>
    <dbReference type="NCBI Taxonomy" id="2807577"/>
    <lineage>
        <taxon>Bacteria</taxon>
        <taxon>Bacillati</taxon>
        <taxon>Actinomycetota</taxon>
        <taxon>Actinomycetes</taxon>
        <taxon>Micromonosporales</taxon>
        <taxon>Micromonosporaceae</taxon>
        <taxon>Actinocatenispora</taxon>
    </lineage>
</organism>
<sequence length="246" mass="25281">MNRRLRYLVFGLGAAGLAVLFALALAGLPGFGGDSHPYRDRAVHAALAHRTANVVSSINFDQRALDTFGEELILLGSVVGAAALLRPSRRESERPAPDPEARAVPDSVVLLCTVMLPVTVLVGLDVIAHGHLTPGGGFQGGVVLATGLHLLFLGGRYPALQRIRPLAGYQFAESIGVATFATPGLAGLAAGGAFLANVLPYGQFASLASAGTVPVLSLAVGVAVGGGVVVLLAQFLEQALRYSGER</sequence>
<evidence type="ECO:0000256" key="6">
    <source>
        <dbReference type="ARBA" id="ARBA00023136"/>
    </source>
</evidence>
<feature type="transmembrane region" description="Helical" evidence="7">
    <location>
        <begin position="72"/>
        <end position="88"/>
    </location>
</feature>
<evidence type="ECO:0000313" key="10">
    <source>
        <dbReference type="Proteomes" id="UP000614996"/>
    </source>
</evidence>
<keyword evidence="3" id="KW-1003">Cell membrane</keyword>
<evidence type="ECO:0000313" key="9">
    <source>
        <dbReference type="EMBL" id="GIL27748.1"/>
    </source>
</evidence>
<evidence type="ECO:0000256" key="3">
    <source>
        <dbReference type="ARBA" id="ARBA00022475"/>
    </source>
</evidence>
<dbReference type="AlphaFoldDB" id="A0A8J4ABB3"/>
<keyword evidence="5 7" id="KW-1133">Transmembrane helix</keyword>
<evidence type="ECO:0000256" key="4">
    <source>
        <dbReference type="ARBA" id="ARBA00022692"/>
    </source>
</evidence>
<proteinExistence type="inferred from homology"/>
<dbReference type="Proteomes" id="UP000614996">
    <property type="component" value="Unassembled WGS sequence"/>
</dbReference>
<comment type="subcellular location">
    <subcellularLocation>
        <location evidence="1">Cell membrane</location>
        <topology evidence="1">Multi-pass membrane protein</topology>
    </subcellularLocation>
</comment>
<gene>
    <name evidence="9" type="ORF">NUM_30020</name>
</gene>